<evidence type="ECO:0000313" key="11">
    <source>
        <dbReference type="EMBL" id="ADN74894.1"/>
    </source>
</evidence>
<dbReference type="PANTHER" id="PTHR11601:SF34">
    <property type="entry name" value="CYSTEINE DESULFURASE"/>
    <property type="match status" value="1"/>
</dbReference>
<evidence type="ECO:0000256" key="6">
    <source>
        <dbReference type="ARBA" id="ARBA00023004"/>
    </source>
</evidence>
<dbReference type="OrthoDB" id="9808002at2"/>
<protein>
    <recommendedName>
        <fullName evidence="3">cysteine desulfurase</fullName>
        <ecNumber evidence="3">2.8.1.7</ecNumber>
    </recommendedName>
</protein>
<dbReference type="InterPro" id="IPR036873">
    <property type="entry name" value="Rhodanese-like_dom_sf"/>
</dbReference>
<evidence type="ECO:0000259" key="10">
    <source>
        <dbReference type="PROSITE" id="PS50206"/>
    </source>
</evidence>
<feature type="domain" description="Rhodanese" evidence="10">
    <location>
        <begin position="675"/>
        <end position="753"/>
    </location>
</feature>
<dbReference type="EC" id="2.8.1.7" evidence="3"/>
<evidence type="ECO:0000256" key="7">
    <source>
        <dbReference type="ARBA" id="ARBA00023014"/>
    </source>
</evidence>
<dbReference type="HOGENOM" id="CLU_003433_0_0_6"/>
<organism evidence="11 12">
    <name type="scientific">Ferrimonas balearica (strain DSM 9799 / CCM 4581 / KCTC 23876 / PAT)</name>
    <dbReference type="NCBI Taxonomy" id="550540"/>
    <lineage>
        <taxon>Bacteria</taxon>
        <taxon>Pseudomonadati</taxon>
        <taxon>Pseudomonadota</taxon>
        <taxon>Gammaproteobacteria</taxon>
        <taxon>Alteromonadales</taxon>
        <taxon>Ferrimonadaceae</taxon>
        <taxon>Ferrimonas</taxon>
    </lineage>
</organism>
<dbReference type="InterPro" id="IPR015421">
    <property type="entry name" value="PyrdxlP-dep_Trfase_major"/>
</dbReference>
<comment type="similarity">
    <text evidence="2">Belongs to the class-V pyridoxal-phosphate-dependent aminotransferase family. NifS/IscS subfamily.</text>
</comment>
<dbReference type="GO" id="GO:0046872">
    <property type="term" value="F:metal ion binding"/>
    <property type="evidence" value="ECO:0007669"/>
    <property type="project" value="UniProtKB-KW"/>
</dbReference>
<dbReference type="Pfam" id="PF00581">
    <property type="entry name" value="Rhodanese"/>
    <property type="match status" value="1"/>
</dbReference>
<keyword evidence="7" id="KW-0411">Iron-sulfur</keyword>
<dbReference type="EMBL" id="CP002209">
    <property type="protein sequence ID" value="ADN74894.1"/>
    <property type="molecule type" value="Genomic_DNA"/>
</dbReference>
<dbReference type="PROSITE" id="PS00595">
    <property type="entry name" value="AA_TRANSFER_CLASS_5"/>
    <property type="match status" value="1"/>
</dbReference>
<gene>
    <name evidence="11" type="ordered locus">Fbal_0682</name>
</gene>
<proteinExistence type="inferred from homology"/>
<dbReference type="eggNOG" id="COG0491">
    <property type="taxonomic scope" value="Bacteria"/>
</dbReference>
<dbReference type="Gene3D" id="3.60.15.10">
    <property type="entry name" value="Ribonuclease Z/Hydroxyacylglutathione hydrolase-like"/>
    <property type="match status" value="1"/>
</dbReference>
<dbReference type="SMART" id="SM00849">
    <property type="entry name" value="Lactamase_B"/>
    <property type="match status" value="1"/>
</dbReference>
<dbReference type="Gene3D" id="3.40.250.10">
    <property type="entry name" value="Rhodanese-like domain"/>
    <property type="match status" value="1"/>
</dbReference>
<keyword evidence="4" id="KW-0479">Metal-binding</keyword>
<dbReference type="KEGG" id="fbl:Fbal_0682"/>
<comment type="catalytic activity">
    <reaction evidence="8">
        <text>(sulfur carrier)-H + L-cysteine = (sulfur carrier)-SH + L-alanine</text>
        <dbReference type="Rhea" id="RHEA:43892"/>
        <dbReference type="Rhea" id="RHEA-COMP:14737"/>
        <dbReference type="Rhea" id="RHEA-COMP:14739"/>
        <dbReference type="ChEBI" id="CHEBI:29917"/>
        <dbReference type="ChEBI" id="CHEBI:35235"/>
        <dbReference type="ChEBI" id="CHEBI:57972"/>
        <dbReference type="ChEBI" id="CHEBI:64428"/>
        <dbReference type="EC" id="2.8.1.7"/>
    </reaction>
</comment>
<keyword evidence="5" id="KW-0663">Pyridoxal phosphate</keyword>
<sequence>MSQQEFYLDSNATTVVLPPIADAVMKALTQEFGNPSSSHVTGIRAKARMERTRALARQVMGAHSGQVIFTSGATEGIQTAVISALQTAKTRPMPEAPLLLYGATEHKAVPETLKHWARLFDIPAEVRAIPVDGRGRLDLDFIAGHIDRALMICTMAANNETGCFQDMAALERVIRSGNPQVPWMVDCVQALGKLPLALAETSIDYAPFSGHKLYAPKGIGWLYVREGVPLTPVIAGGGQESGLRSGTENGAGIAALEVLFGMMLSQDGAFADHATLLGYRAQLVNTLRGVFPELVFNQDHDCSVPTTLNFSVPGFSSKELMDLFDAAGIRVSSGSACSSKVTRSFVLDAMGLPAWQSESAIRLSFGPAMTQAELDAVCERIDSAVAALATSCLLESDRDAEKHGLKGLIQFKAGSSCCWLYVDPDSNHCVVVDPVDSLNQRLERLIRCQDLVPLAILDTHGHADHESSGVALREALFDRIPAELMAVDALGWPNSCGTRRTLADGQVMPALTLGNSVLVRAPLPGHTDDSVALLLSRNACDTLLAEDIDFAFCGDTVLAGTLGRTNFSNSQPLSMYHSLNQLSVWLHPDSLICPSHDYHHQFATSLAAELREGGLLAEVLSGGMGEHAFMLAKAELDSGLCDQAGSELMCGATVAQSGGAIPELRAAELQQWRREGRRLSLLDIREPHEFALSPTSDADNVPLSRLVDFIGQQRYRLDSDPMVLVCRSGSRSLLASQSLRRLGVTNIHHIAGGHALS</sequence>
<keyword evidence="6" id="KW-0408">Iron</keyword>
<dbReference type="InterPro" id="IPR001763">
    <property type="entry name" value="Rhodanese-like_dom"/>
</dbReference>
<dbReference type="SUPFAM" id="SSF53383">
    <property type="entry name" value="PLP-dependent transferases"/>
    <property type="match status" value="1"/>
</dbReference>
<evidence type="ECO:0000256" key="9">
    <source>
        <dbReference type="RuleBase" id="RU004504"/>
    </source>
</evidence>
<dbReference type="Gene3D" id="3.40.640.10">
    <property type="entry name" value="Type I PLP-dependent aspartate aminotransferase-like (Major domain)"/>
    <property type="match status" value="1"/>
</dbReference>
<dbReference type="eggNOG" id="COG1104">
    <property type="taxonomic scope" value="Bacteria"/>
</dbReference>
<dbReference type="InterPro" id="IPR036866">
    <property type="entry name" value="RibonucZ/Hydroxyglut_hydro"/>
</dbReference>
<dbReference type="CDD" id="cd00158">
    <property type="entry name" value="RHOD"/>
    <property type="match status" value="1"/>
</dbReference>
<comment type="cofactor">
    <cofactor evidence="1 9">
        <name>pyridoxal 5'-phosphate</name>
        <dbReference type="ChEBI" id="CHEBI:597326"/>
    </cofactor>
</comment>
<dbReference type="GO" id="GO:0051536">
    <property type="term" value="F:iron-sulfur cluster binding"/>
    <property type="evidence" value="ECO:0007669"/>
    <property type="project" value="UniProtKB-KW"/>
</dbReference>
<dbReference type="STRING" id="550540.Fbal_0682"/>
<evidence type="ECO:0000256" key="3">
    <source>
        <dbReference type="ARBA" id="ARBA00012239"/>
    </source>
</evidence>
<evidence type="ECO:0000256" key="5">
    <source>
        <dbReference type="ARBA" id="ARBA00022898"/>
    </source>
</evidence>
<evidence type="ECO:0000256" key="2">
    <source>
        <dbReference type="ARBA" id="ARBA00006490"/>
    </source>
</evidence>
<dbReference type="GO" id="GO:0008483">
    <property type="term" value="F:transaminase activity"/>
    <property type="evidence" value="ECO:0007669"/>
    <property type="project" value="UniProtKB-KW"/>
</dbReference>
<dbReference type="AlphaFoldDB" id="E1SRS5"/>
<dbReference type="InterPro" id="IPR015422">
    <property type="entry name" value="PyrdxlP-dep_Trfase_small"/>
</dbReference>
<dbReference type="GO" id="GO:0031071">
    <property type="term" value="F:cysteine desulfurase activity"/>
    <property type="evidence" value="ECO:0007669"/>
    <property type="project" value="UniProtKB-EC"/>
</dbReference>
<dbReference type="eggNOG" id="COG0607">
    <property type="taxonomic scope" value="Bacteria"/>
</dbReference>
<evidence type="ECO:0000256" key="1">
    <source>
        <dbReference type="ARBA" id="ARBA00001933"/>
    </source>
</evidence>
<dbReference type="Pfam" id="PF00266">
    <property type="entry name" value="Aminotran_5"/>
    <property type="match status" value="1"/>
</dbReference>
<evidence type="ECO:0000313" key="12">
    <source>
        <dbReference type="Proteomes" id="UP000006683"/>
    </source>
</evidence>
<dbReference type="InterPro" id="IPR015424">
    <property type="entry name" value="PyrdxlP-dep_Trfase"/>
</dbReference>
<dbReference type="RefSeq" id="WP_013344200.1">
    <property type="nucleotide sequence ID" value="NC_014541.1"/>
</dbReference>
<dbReference type="InterPro" id="IPR020578">
    <property type="entry name" value="Aminotrans_V_PyrdxlP_BS"/>
</dbReference>
<evidence type="ECO:0000256" key="8">
    <source>
        <dbReference type="ARBA" id="ARBA00050776"/>
    </source>
</evidence>
<dbReference type="Proteomes" id="UP000006683">
    <property type="component" value="Chromosome"/>
</dbReference>
<dbReference type="Gene3D" id="1.10.260.50">
    <property type="match status" value="1"/>
</dbReference>
<dbReference type="PANTHER" id="PTHR11601">
    <property type="entry name" value="CYSTEINE DESULFURYLASE FAMILY MEMBER"/>
    <property type="match status" value="1"/>
</dbReference>
<keyword evidence="11" id="KW-0032">Aminotransferase</keyword>
<name>E1SRS5_FERBD</name>
<dbReference type="GeneID" id="67180923"/>
<keyword evidence="12" id="KW-1185">Reference proteome</keyword>
<dbReference type="PROSITE" id="PS50206">
    <property type="entry name" value="RHODANESE_3"/>
    <property type="match status" value="1"/>
</dbReference>
<evidence type="ECO:0000256" key="4">
    <source>
        <dbReference type="ARBA" id="ARBA00022723"/>
    </source>
</evidence>
<accession>E1SRS5</accession>
<reference evidence="11 12" key="1">
    <citation type="journal article" date="2010" name="Stand. Genomic Sci.">
        <title>Complete genome sequence of Ferrimonas balearica type strain (PAT).</title>
        <authorList>
            <person name="Nolan M."/>
            <person name="Sikorski J."/>
            <person name="Davenport K."/>
            <person name="Lucas S."/>
            <person name="Glavina Del Rio T."/>
            <person name="Tice H."/>
            <person name="Cheng J."/>
            <person name="Goodwin L."/>
            <person name="Pitluck S."/>
            <person name="Liolios K."/>
            <person name="Ivanova N."/>
            <person name="Mavromatis K."/>
            <person name="Ovchinnikova G."/>
            <person name="Pati A."/>
            <person name="Chen A."/>
            <person name="Palaniappan K."/>
            <person name="Land M."/>
            <person name="Hauser L."/>
            <person name="Chang Y."/>
            <person name="Jeffries C."/>
            <person name="Tapia R."/>
            <person name="Brettin T."/>
            <person name="Detter J."/>
            <person name="Han C."/>
            <person name="Yasawong M."/>
            <person name="Rohde M."/>
            <person name="Tindall B."/>
            <person name="Goker M."/>
            <person name="Woyke T."/>
            <person name="Bristow J."/>
            <person name="Eisen J."/>
            <person name="Markowitz V."/>
            <person name="Hugenholtz P."/>
            <person name="Kyrpides N."/>
            <person name="Klenk H."/>
            <person name="Lapidus A."/>
        </authorList>
    </citation>
    <scope>NUCLEOTIDE SEQUENCE [LARGE SCALE GENOMIC DNA]</scope>
    <source>
        <strain evidence="12">DSM 9799 / CCM 4581 / KCTC 23876 / PAT</strain>
    </source>
</reference>
<keyword evidence="11" id="KW-0808">Transferase</keyword>
<dbReference type="InterPro" id="IPR000192">
    <property type="entry name" value="Aminotrans_V_dom"/>
</dbReference>
<dbReference type="InterPro" id="IPR001279">
    <property type="entry name" value="Metallo-B-lactamas"/>
</dbReference>
<dbReference type="Gene3D" id="3.90.1150.10">
    <property type="entry name" value="Aspartate Aminotransferase, domain 1"/>
    <property type="match status" value="1"/>
</dbReference>
<dbReference type="SUPFAM" id="SSF52821">
    <property type="entry name" value="Rhodanese/Cell cycle control phosphatase"/>
    <property type="match status" value="1"/>
</dbReference>
<dbReference type="SUPFAM" id="SSF56281">
    <property type="entry name" value="Metallo-hydrolase/oxidoreductase"/>
    <property type="match status" value="1"/>
</dbReference>